<feature type="compositionally biased region" description="Polar residues" evidence="5">
    <location>
        <begin position="115"/>
        <end position="126"/>
    </location>
</feature>
<feature type="compositionally biased region" description="Basic residues" evidence="5">
    <location>
        <begin position="395"/>
        <end position="409"/>
    </location>
</feature>
<feature type="region of interest" description="Disordered" evidence="5">
    <location>
        <begin position="377"/>
        <end position="428"/>
    </location>
</feature>
<evidence type="ECO:0000256" key="4">
    <source>
        <dbReference type="PROSITE-ProRule" id="PRU00094"/>
    </source>
</evidence>
<feature type="region of interest" description="Disordered" evidence="5">
    <location>
        <begin position="265"/>
        <end position="302"/>
    </location>
</feature>
<reference evidence="7" key="1">
    <citation type="submission" date="2022-07" db="EMBL/GenBank/DDBJ databases">
        <title>Phylogenomic reconstructions and comparative analyses of Kickxellomycotina fungi.</title>
        <authorList>
            <person name="Reynolds N.K."/>
            <person name="Stajich J.E."/>
            <person name="Barry K."/>
            <person name="Grigoriev I.V."/>
            <person name="Crous P."/>
            <person name="Smith M.E."/>
        </authorList>
    </citation>
    <scope>NUCLEOTIDE SEQUENCE</scope>
    <source>
        <strain evidence="7">NBRC 105413</strain>
    </source>
</reference>
<dbReference type="InterPro" id="IPR051140">
    <property type="entry name" value="GATA_TF"/>
</dbReference>
<dbReference type="GO" id="GO:0008270">
    <property type="term" value="F:zinc ion binding"/>
    <property type="evidence" value="ECO:0007669"/>
    <property type="project" value="UniProtKB-KW"/>
</dbReference>
<evidence type="ECO:0000256" key="1">
    <source>
        <dbReference type="ARBA" id="ARBA00022723"/>
    </source>
</evidence>
<evidence type="ECO:0000256" key="5">
    <source>
        <dbReference type="SAM" id="MobiDB-lite"/>
    </source>
</evidence>
<feature type="domain" description="GATA-type" evidence="6">
    <location>
        <begin position="280"/>
        <end position="322"/>
    </location>
</feature>
<feature type="compositionally biased region" description="Polar residues" evidence="5">
    <location>
        <begin position="492"/>
        <end position="501"/>
    </location>
</feature>
<dbReference type="SUPFAM" id="SSF57716">
    <property type="entry name" value="Glucocorticoid receptor-like (DNA-binding domain)"/>
    <property type="match status" value="1"/>
</dbReference>
<keyword evidence="1" id="KW-0479">Metal-binding</keyword>
<name>A0A9W7XMW5_9FUNG</name>
<evidence type="ECO:0000313" key="8">
    <source>
        <dbReference type="Proteomes" id="UP001145021"/>
    </source>
</evidence>
<comment type="caution">
    <text evidence="7">The sequence shown here is derived from an EMBL/GenBank/DDBJ whole genome shotgun (WGS) entry which is preliminary data.</text>
</comment>
<accession>A0A9W7XMW5</accession>
<feature type="compositionally biased region" description="Low complexity" evidence="5">
    <location>
        <begin position="141"/>
        <end position="155"/>
    </location>
</feature>
<feature type="compositionally biased region" description="Polar residues" evidence="5">
    <location>
        <begin position="562"/>
        <end position="573"/>
    </location>
</feature>
<feature type="compositionally biased region" description="Low complexity" evidence="5">
    <location>
        <begin position="525"/>
        <end position="560"/>
    </location>
</feature>
<evidence type="ECO:0000259" key="6">
    <source>
        <dbReference type="PROSITE" id="PS50114"/>
    </source>
</evidence>
<dbReference type="InterPro" id="IPR000679">
    <property type="entry name" value="Znf_GATA"/>
</dbReference>
<dbReference type="CDD" id="cd00202">
    <property type="entry name" value="ZnF_GATA"/>
    <property type="match status" value="1"/>
</dbReference>
<feature type="compositionally biased region" description="Low complexity" evidence="5">
    <location>
        <begin position="477"/>
        <end position="491"/>
    </location>
</feature>
<feature type="region of interest" description="Disordered" evidence="5">
    <location>
        <begin position="448"/>
        <end position="585"/>
    </location>
</feature>
<keyword evidence="3" id="KW-0862">Zinc</keyword>
<feature type="compositionally biased region" description="Polar residues" evidence="5">
    <location>
        <begin position="347"/>
        <end position="358"/>
    </location>
</feature>
<feature type="region of interest" description="Disordered" evidence="5">
    <location>
        <begin position="115"/>
        <end position="177"/>
    </location>
</feature>
<evidence type="ECO:0000313" key="7">
    <source>
        <dbReference type="EMBL" id="KAJ1645594.1"/>
    </source>
</evidence>
<protein>
    <recommendedName>
        <fullName evidence="6">GATA-type domain-containing protein</fullName>
    </recommendedName>
</protein>
<proteinExistence type="predicted"/>
<feature type="compositionally biased region" description="Low complexity" evidence="5">
    <location>
        <begin position="162"/>
        <end position="173"/>
    </location>
</feature>
<feature type="region of interest" description="Disordered" evidence="5">
    <location>
        <begin position="1"/>
        <end position="44"/>
    </location>
</feature>
<feature type="compositionally biased region" description="Low complexity" evidence="5">
    <location>
        <begin position="377"/>
        <end position="394"/>
    </location>
</feature>
<feature type="compositionally biased region" description="Low complexity" evidence="5">
    <location>
        <begin position="10"/>
        <end position="30"/>
    </location>
</feature>
<dbReference type="AlphaFoldDB" id="A0A9W7XMW5"/>
<dbReference type="GO" id="GO:0006355">
    <property type="term" value="P:regulation of DNA-templated transcription"/>
    <property type="evidence" value="ECO:0007669"/>
    <property type="project" value="InterPro"/>
</dbReference>
<sequence>MDLNLVCGPAALASKRQQQQQQEQAQNGQAMDPASPESPNAPLPSIHELENIRVSLVEEGNSIRAEVAPPGMAHALSFPAHNASNELAAAAPLSLATPPNSALYRSADIQLASDSDSQQLAATTSAAHPHPGNRMQSAKETVSTTSAVTATSTTAGVDADCSVKGGKSASSGGCDEKRRSSILEKYHSELREVAEKCKILSQFSEQYGPEKNKFNAQPSDDLVIDMARKAYEVLMVFMTIRRERMSTSADDDTMEYIRKRRTVLSTARTKTRKRSKRSDAAQPNTCRSCGISETPEWRRGPDGARTLCNACGLHYAKLNKKRATEANAHLGAENSTSASLVSDASSQTNNSAGTPLAAQISNDPSQAAISVHQPAQYHPTQQALPQQQAQSQYAHHPHPRPHPHLHAQPHAHASSLSHSHSHGHQQQMLPTTYPSRAMQQEYVYSHSSHIHPGASSNGPAQHIPQTVHSAPWPQPTYYQQQQQQQQSAYQYGNASAHVQQQSPGGYVPHGHHVQPPPPYHHHHSAGPSYASSTSRSSNASLAHDPTSAPASAPASASVSAQHPGQQSPLQSQPRPVKASISRILG</sequence>
<dbReference type="Gene3D" id="3.30.50.10">
    <property type="entry name" value="Erythroid Transcription Factor GATA-1, subunit A"/>
    <property type="match status" value="1"/>
</dbReference>
<dbReference type="Pfam" id="PF00320">
    <property type="entry name" value="GATA"/>
    <property type="match status" value="1"/>
</dbReference>
<gene>
    <name evidence="7" type="ORF">LPJ64_002838</name>
</gene>
<feature type="compositionally biased region" description="Polar residues" evidence="5">
    <location>
        <begin position="454"/>
        <end position="468"/>
    </location>
</feature>
<feature type="region of interest" description="Disordered" evidence="5">
    <location>
        <begin position="333"/>
        <end position="358"/>
    </location>
</feature>
<feature type="compositionally biased region" description="Low complexity" evidence="5">
    <location>
        <begin position="335"/>
        <end position="346"/>
    </location>
</feature>
<dbReference type="EMBL" id="JANBOH010000098">
    <property type="protein sequence ID" value="KAJ1645594.1"/>
    <property type="molecule type" value="Genomic_DNA"/>
</dbReference>
<dbReference type="PANTHER" id="PTHR45658">
    <property type="entry name" value="GATA TRANSCRIPTION FACTOR"/>
    <property type="match status" value="1"/>
</dbReference>
<dbReference type="Proteomes" id="UP001145021">
    <property type="component" value="Unassembled WGS sequence"/>
</dbReference>
<dbReference type="InterPro" id="IPR013088">
    <property type="entry name" value="Znf_NHR/GATA"/>
</dbReference>
<dbReference type="GO" id="GO:0043565">
    <property type="term" value="F:sequence-specific DNA binding"/>
    <property type="evidence" value="ECO:0007669"/>
    <property type="project" value="InterPro"/>
</dbReference>
<dbReference type="PROSITE" id="PS00344">
    <property type="entry name" value="GATA_ZN_FINGER_1"/>
    <property type="match status" value="1"/>
</dbReference>
<organism evidence="7 8">
    <name type="scientific">Coemansia asiatica</name>
    <dbReference type="NCBI Taxonomy" id="1052880"/>
    <lineage>
        <taxon>Eukaryota</taxon>
        <taxon>Fungi</taxon>
        <taxon>Fungi incertae sedis</taxon>
        <taxon>Zoopagomycota</taxon>
        <taxon>Kickxellomycotina</taxon>
        <taxon>Kickxellomycetes</taxon>
        <taxon>Kickxellales</taxon>
        <taxon>Kickxellaceae</taxon>
        <taxon>Coemansia</taxon>
    </lineage>
</organism>
<keyword evidence="8" id="KW-1185">Reference proteome</keyword>
<evidence type="ECO:0000256" key="2">
    <source>
        <dbReference type="ARBA" id="ARBA00022771"/>
    </source>
</evidence>
<evidence type="ECO:0000256" key="3">
    <source>
        <dbReference type="ARBA" id="ARBA00022833"/>
    </source>
</evidence>
<dbReference type="SMART" id="SM00401">
    <property type="entry name" value="ZnF_GATA"/>
    <property type="match status" value="1"/>
</dbReference>
<dbReference type="PROSITE" id="PS50114">
    <property type="entry name" value="GATA_ZN_FINGER_2"/>
    <property type="match status" value="1"/>
</dbReference>
<keyword evidence="2 4" id="KW-0863">Zinc-finger</keyword>